<dbReference type="Gene3D" id="2.130.10.120">
    <property type="entry name" value="Prolyl oligopeptidase, N-terminal domain"/>
    <property type="match status" value="1"/>
</dbReference>
<evidence type="ECO:0000256" key="2">
    <source>
        <dbReference type="ARBA" id="ARBA00011897"/>
    </source>
</evidence>
<dbReference type="InterPro" id="IPR029058">
    <property type="entry name" value="AB_hydrolase_fold"/>
</dbReference>
<dbReference type="PANTHER" id="PTHR42881">
    <property type="entry name" value="PROLYL ENDOPEPTIDASE"/>
    <property type="match status" value="1"/>
</dbReference>
<keyword evidence="3" id="KW-0645">Protease</keyword>
<dbReference type="EC" id="3.4.21.26" evidence="2"/>
<dbReference type="PANTHER" id="PTHR42881:SF2">
    <property type="entry name" value="PROLYL ENDOPEPTIDASE"/>
    <property type="match status" value="1"/>
</dbReference>
<evidence type="ECO:0000256" key="3">
    <source>
        <dbReference type="ARBA" id="ARBA00022670"/>
    </source>
</evidence>
<dbReference type="AlphaFoldDB" id="A0A1H0ZPZ8"/>
<reference evidence="10" key="1">
    <citation type="submission" date="2016-10" db="EMBL/GenBank/DDBJ databases">
        <authorList>
            <person name="Varghese N."/>
            <person name="Submissions S."/>
        </authorList>
    </citation>
    <scope>NUCLEOTIDE SEQUENCE [LARGE SCALE GENOMIC DNA]</scope>
    <source>
        <strain evidence="10">DSM 17072</strain>
    </source>
</reference>
<dbReference type="STRING" id="311333.SAMN05421664_1007"/>
<sequence>MKIKIFIIICLLSAFINAQKTKSAPSKPVTDEYFGIKIVDDYRNLEDLENPSTINWMKSQTAYTNSILDLIPKKNYYVEKRLEFDKRRGYSISDLKITNNDKYFYLKRNADEKIAKLYYREGLSGKEQLLYDPINYKSNEQNHDFVINYISPSWDGSKIAVSMAEKGVELSDLIIIDVKKKQVYPEFIANTAPATLDGVKWLDDNSGFFYVAFSTIDSKSTDFYKNTQTVLYKLGADPKKIIAVFSAQNNPDLKITEDQFPMILNYDIKDKYYKGMLVDFQSYRKTFIISKKDLLAGKKNWTPFAESSDKAKNLDFWNDKVIFESSYNSPLNKLCRTSIASPNFKNAETLVPEKKDEIIKSYRITKDGIYYTTTKNGVEAKFYLYKDGKDNHIQLPYPSGNIDLESKGENFSDIWITCSGWANDEQRFRYDVKTNTFKPENLMPIVEYPEFKDIIAKEITVKARDGEEIPLSLIYDKNLIRNGKSPLLIESYGSYGVVDSPAFAKAYLLWVSEGGVMAIAHVRGGGEKGEKWRLGGYKETKPNTWRDLIDCTEFLIKEKYTSKDKVAIWGASAGGITVGRAMTERPDLFKAVIAEVGSLNMLRDEATMNSQPKEFGSVKDPKEFKALLEMDAYHHIKKGVKYPATFITGGINDQRVVAWEPVKFAAKLMADDGSANPILLKIDFEGGHGANVPVAQRYAGLGDIFAFALWQLGHPDYQPKKEIKK</sequence>
<name>A0A1H0ZPZ8_9FLAO</name>
<keyword evidence="6" id="KW-0732">Signal</keyword>
<keyword evidence="4" id="KW-0378">Hydrolase</keyword>
<dbReference type="InterPro" id="IPR002470">
    <property type="entry name" value="Peptidase_S9A"/>
</dbReference>
<organism evidence="9 10">
    <name type="scientific">Chryseobacterium soldanellicola</name>
    <dbReference type="NCBI Taxonomy" id="311333"/>
    <lineage>
        <taxon>Bacteria</taxon>
        <taxon>Pseudomonadati</taxon>
        <taxon>Bacteroidota</taxon>
        <taxon>Flavobacteriia</taxon>
        <taxon>Flavobacteriales</taxon>
        <taxon>Weeksellaceae</taxon>
        <taxon>Chryseobacterium group</taxon>
        <taxon>Chryseobacterium</taxon>
    </lineage>
</organism>
<dbReference type="OrthoDB" id="9801421at2"/>
<evidence type="ECO:0000313" key="9">
    <source>
        <dbReference type="EMBL" id="SDQ29261.1"/>
    </source>
</evidence>
<dbReference type="GO" id="GO:0005829">
    <property type="term" value="C:cytosol"/>
    <property type="evidence" value="ECO:0007669"/>
    <property type="project" value="TreeGrafter"/>
</dbReference>
<dbReference type="GO" id="GO:0004252">
    <property type="term" value="F:serine-type endopeptidase activity"/>
    <property type="evidence" value="ECO:0007669"/>
    <property type="project" value="UniProtKB-EC"/>
</dbReference>
<dbReference type="Gene3D" id="3.40.50.1820">
    <property type="entry name" value="alpha/beta hydrolase"/>
    <property type="match status" value="1"/>
</dbReference>
<feature type="signal peptide" evidence="6">
    <location>
        <begin position="1"/>
        <end position="18"/>
    </location>
</feature>
<evidence type="ECO:0000256" key="1">
    <source>
        <dbReference type="ARBA" id="ARBA00001070"/>
    </source>
</evidence>
<protein>
    <recommendedName>
        <fullName evidence="2">prolyl oligopeptidase</fullName>
        <ecNumber evidence="2">3.4.21.26</ecNumber>
    </recommendedName>
</protein>
<dbReference type="Pfam" id="PF02897">
    <property type="entry name" value="Peptidase_S9_N"/>
    <property type="match status" value="1"/>
</dbReference>
<feature type="domain" description="Peptidase S9 prolyl oligopeptidase catalytic" evidence="7">
    <location>
        <begin position="508"/>
        <end position="713"/>
    </location>
</feature>
<dbReference type="SUPFAM" id="SSF50993">
    <property type="entry name" value="Peptidase/esterase 'gauge' domain"/>
    <property type="match status" value="1"/>
</dbReference>
<gene>
    <name evidence="9" type="ORF">SAMN05421664_1007</name>
</gene>
<dbReference type="InterPro" id="IPR023302">
    <property type="entry name" value="Pept_S9A_N"/>
</dbReference>
<feature type="domain" description="Peptidase S9A N-terminal" evidence="8">
    <location>
        <begin position="27"/>
        <end position="437"/>
    </location>
</feature>
<dbReference type="GO" id="GO:0070012">
    <property type="term" value="F:oligopeptidase activity"/>
    <property type="evidence" value="ECO:0007669"/>
    <property type="project" value="TreeGrafter"/>
</dbReference>
<evidence type="ECO:0000313" key="10">
    <source>
        <dbReference type="Proteomes" id="UP000199627"/>
    </source>
</evidence>
<evidence type="ECO:0000259" key="8">
    <source>
        <dbReference type="Pfam" id="PF02897"/>
    </source>
</evidence>
<keyword evidence="5" id="KW-0720">Serine protease</keyword>
<evidence type="ECO:0000256" key="4">
    <source>
        <dbReference type="ARBA" id="ARBA00022801"/>
    </source>
</evidence>
<dbReference type="GO" id="GO:0006508">
    <property type="term" value="P:proteolysis"/>
    <property type="evidence" value="ECO:0007669"/>
    <property type="project" value="UniProtKB-KW"/>
</dbReference>
<dbReference type="Pfam" id="PF00326">
    <property type="entry name" value="Peptidase_S9"/>
    <property type="match status" value="1"/>
</dbReference>
<evidence type="ECO:0000256" key="5">
    <source>
        <dbReference type="ARBA" id="ARBA00022825"/>
    </source>
</evidence>
<dbReference type="SUPFAM" id="SSF53474">
    <property type="entry name" value="alpha/beta-Hydrolases"/>
    <property type="match status" value="1"/>
</dbReference>
<comment type="catalytic activity">
    <reaction evidence="1">
        <text>Hydrolysis of Pro-|-Xaa &gt;&gt; Ala-|-Xaa in oligopeptides.</text>
        <dbReference type="EC" id="3.4.21.26"/>
    </reaction>
</comment>
<dbReference type="Proteomes" id="UP000199627">
    <property type="component" value="Unassembled WGS sequence"/>
</dbReference>
<evidence type="ECO:0000256" key="6">
    <source>
        <dbReference type="SAM" id="SignalP"/>
    </source>
</evidence>
<keyword evidence="10" id="KW-1185">Reference proteome</keyword>
<feature type="chain" id="PRO_5011456143" description="prolyl oligopeptidase" evidence="6">
    <location>
        <begin position="19"/>
        <end position="725"/>
    </location>
</feature>
<proteinExistence type="predicted"/>
<accession>A0A1H0ZPZ8</accession>
<dbReference type="InterPro" id="IPR051167">
    <property type="entry name" value="Prolyl_oligopep/macrocyclase"/>
</dbReference>
<dbReference type="InterPro" id="IPR001375">
    <property type="entry name" value="Peptidase_S9_cat"/>
</dbReference>
<dbReference type="RefSeq" id="WP_089754291.1">
    <property type="nucleotide sequence ID" value="NZ_FNKL01000002.1"/>
</dbReference>
<evidence type="ECO:0000259" key="7">
    <source>
        <dbReference type="Pfam" id="PF00326"/>
    </source>
</evidence>
<dbReference type="EMBL" id="FNKL01000002">
    <property type="protein sequence ID" value="SDQ29261.1"/>
    <property type="molecule type" value="Genomic_DNA"/>
</dbReference>
<dbReference type="PRINTS" id="PR00862">
    <property type="entry name" value="PROLIGOPTASE"/>
</dbReference>